<evidence type="ECO:0000313" key="2">
    <source>
        <dbReference type="EMBL" id="SUO96956.1"/>
    </source>
</evidence>
<keyword evidence="2" id="KW-0378">Hydrolase</keyword>
<name>A0A380MY44_9GAMM</name>
<dbReference type="EC" id="3.2.2.20" evidence="2"/>
<dbReference type="SUPFAM" id="SSF48150">
    <property type="entry name" value="DNA-glycosylase"/>
    <property type="match status" value="1"/>
</dbReference>
<dbReference type="PANTHER" id="PTHR30037">
    <property type="entry name" value="DNA-3-METHYLADENINE GLYCOSYLASE 1"/>
    <property type="match status" value="1"/>
</dbReference>
<evidence type="ECO:0000313" key="3">
    <source>
        <dbReference type="Proteomes" id="UP000254575"/>
    </source>
</evidence>
<keyword evidence="3" id="KW-1185">Reference proteome</keyword>
<dbReference type="PANTHER" id="PTHR30037:SF4">
    <property type="entry name" value="DNA-3-METHYLADENINE GLYCOSYLASE I"/>
    <property type="match status" value="1"/>
</dbReference>
<dbReference type="InterPro" id="IPR005019">
    <property type="entry name" value="Adenine_glyco"/>
</dbReference>
<dbReference type="RefSeq" id="WP_115218495.1">
    <property type="nucleotide sequence ID" value="NZ_UHIA01000004.1"/>
</dbReference>
<proteinExistence type="predicted"/>
<keyword evidence="1" id="KW-0862">Zinc</keyword>
<keyword evidence="2" id="KW-0326">Glycosidase</keyword>
<dbReference type="InterPro" id="IPR052891">
    <property type="entry name" value="DNA-3mA_glycosylase"/>
</dbReference>
<dbReference type="GO" id="GO:0006284">
    <property type="term" value="P:base-excision repair"/>
    <property type="evidence" value="ECO:0007669"/>
    <property type="project" value="InterPro"/>
</dbReference>
<dbReference type="AlphaFoldDB" id="A0A380MY44"/>
<evidence type="ECO:0000256" key="1">
    <source>
        <dbReference type="PIRSR" id="PIRSR605019-1"/>
    </source>
</evidence>
<dbReference type="GO" id="GO:0008725">
    <property type="term" value="F:DNA-3-methyladenine glycosylase activity"/>
    <property type="evidence" value="ECO:0007669"/>
    <property type="project" value="UniProtKB-EC"/>
</dbReference>
<dbReference type="OrthoDB" id="9807664at2"/>
<dbReference type="GO" id="GO:0046872">
    <property type="term" value="F:metal ion binding"/>
    <property type="evidence" value="ECO:0007669"/>
    <property type="project" value="UniProtKB-KW"/>
</dbReference>
<gene>
    <name evidence="2" type="primary">tag</name>
    <name evidence="2" type="ORF">NCTC10717_01266</name>
</gene>
<feature type="binding site" evidence="1">
    <location>
        <position position="22"/>
    </location>
    <ligand>
        <name>Zn(2+)</name>
        <dbReference type="ChEBI" id="CHEBI:29105"/>
    </ligand>
</feature>
<accession>A0A380MY44</accession>
<dbReference type="Proteomes" id="UP000254575">
    <property type="component" value="Unassembled WGS sequence"/>
</dbReference>
<organism evidence="2 3">
    <name type="scientific">Suttonella indologenes</name>
    <dbReference type="NCBI Taxonomy" id="13276"/>
    <lineage>
        <taxon>Bacteria</taxon>
        <taxon>Pseudomonadati</taxon>
        <taxon>Pseudomonadota</taxon>
        <taxon>Gammaproteobacteria</taxon>
        <taxon>Cardiobacteriales</taxon>
        <taxon>Cardiobacteriaceae</taxon>
        <taxon>Suttonella</taxon>
    </lineage>
</organism>
<sequence length="197" mass="22756">MNALELHPCPWAAKEDFYLDYHDNEWGIPCYDSRHLFAMLCLEGAQAGLSWRTILLRRPAYYAAFDDFDPEKMAAYDDAKCAALLENSGIIRNKLKIKAFISNAQAYLRISERQTFADYLWQMVGGNPHIHYFQNLREIPTQNSLSEAMSKQLKKDGFRFVGPTICYAFMQSMGMVNDHLTTCYCHPMYQSLENIVP</sequence>
<feature type="binding site" evidence="1">
    <location>
        <position position="179"/>
    </location>
    <ligand>
        <name>Zn(2+)</name>
        <dbReference type="ChEBI" id="CHEBI:29105"/>
    </ligand>
</feature>
<dbReference type="InterPro" id="IPR011257">
    <property type="entry name" value="DNA_glycosylase"/>
</dbReference>
<dbReference type="EMBL" id="UHIA01000004">
    <property type="protein sequence ID" value="SUO96956.1"/>
    <property type="molecule type" value="Genomic_DNA"/>
</dbReference>
<dbReference type="Gene3D" id="1.10.340.30">
    <property type="entry name" value="Hypothetical protein, domain 2"/>
    <property type="match status" value="1"/>
</dbReference>
<dbReference type="Pfam" id="PF03352">
    <property type="entry name" value="Adenine_glyco"/>
    <property type="match status" value="1"/>
</dbReference>
<protein>
    <submittedName>
        <fullName evidence="2">DNA-3-methyladenine glycosylase 1</fullName>
        <ecNumber evidence="2">3.2.2.20</ecNumber>
    </submittedName>
</protein>
<feature type="binding site" evidence="1">
    <location>
        <position position="183"/>
    </location>
    <ligand>
        <name>Zn(2+)</name>
        <dbReference type="ChEBI" id="CHEBI:29105"/>
    </ligand>
</feature>
<reference evidence="2 3" key="1">
    <citation type="submission" date="2018-06" db="EMBL/GenBank/DDBJ databases">
        <authorList>
            <consortium name="Pathogen Informatics"/>
            <person name="Doyle S."/>
        </authorList>
    </citation>
    <scope>NUCLEOTIDE SEQUENCE [LARGE SCALE GENOMIC DNA]</scope>
    <source>
        <strain evidence="2 3">NCTC10717</strain>
    </source>
</reference>
<feature type="binding site" evidence="1">
    <location>
        <position position="9"/>
    </location>
    <ligand>
        <name>Zn(2+)</name>
        <dbReference type="ChEBI" id="CHEBI:29105"/>
    </ligand>
</feature>
<keyword evidence="1" id="KW-0479">Metal-binding</keyword>